<reference evidence="1 2" key="1">
    <citation type="submission" date="2021-06" db="EMBL/GenBank/DDBJ databases">
        <authorList>
            <person name="Kallberg Y."/>
            <person name="Tangrot J."/>
            <person name="Rosling A."/>
        </authorList>
    </citation>
    <scope>NUCLEOTIDE SEQUENCE [LARGE SCALE GENOMIC DNA]</scope>
    <source>
        <strain evidence="1 2">120-4 pot B 10/14</strain>
    </source>
</reference>
<gene>
    <name evidence="1" type="ORF">GMARGA_LOCUS32969</name>
</gene>
<evidence type="ECO:0000313" key="1">
    <source>
        <dbReference type="EMBL" id="CAG8836302.1"/>
    </source>
</evidence>
<protein>
    <submittedName>
        <fullName evidence="1">35575_t:CDS:1</fullName>
    </submittedName>
</protein>
<dbReference type="Proteomes" id="UP000789901">
    <property type="component" value="Unassembled WGS sequence"/>
</dbReference>
<name>A0ABN7WMV7_GIGMA</name>
<accession>A0ABN7WMV7</accession>
<dbReference type="EMBL" id="CAJVQB010053277">
    <property type="protein sequence ID" value="CAG8836302.1"/>
    <property type="molecule type" value="Genomic_DNA"/>
</dbReference>
<comment type="caution">
    <text evidence="1">The sequence shown here is derived from an EMBL/GenBank/DDBJ whole genome shotgun (WGS) entry which is preliminary data.</text>
</comment>
<evidence type="ECO:0000313" key="2">
    <source>
        <dbReference type="Proteomes" id="UP000789901"/>
    </source>
</evidence>
<sequence length="92" mass="10585">IFTLNHQLPLVQTQQRVGENPTINCDIFEIINSGTFWTNLTTIAEILHPYCKILNILQSDNARLIHVIHGFAYLVQLWNNNTNQQLAEKVLT</sequence>
<organism evidence="1 2">
    <name type="scientific">Gigaspora margarita</name>
    <dbReference type="NCBI Taxonomy" id="4874"/>
    <lineage>
        <taxon>Eukaryota</taxon>
        <taxon>Fungi</taxon>
        <taxon>Fungi incertae sedis</taxon>
        <taxon>Mucoromycota</taxon>
        <taxon>Glomeromycotina</taxon>
        <taxon>Glomeromycetes</taxon>
        <taxon>Diversisporales</taxon>
        <taxon>Gigasporaceae</taxon>
        <taxon>Gigaspora</taxon>
    </lineage>
</organism>
<feature type="non-terminal residue" evidence="1">
    <location>
        <position position="1"/>
    </location>
</feature>
<keyword evidence="2" id="KW-1185">Reference proteome</keyword>
<proteinExistence type="predicted"/>